<dbReference type="VEuPathDB" id="FungiDB:BCV72DRAFT_281825"/>
<dbReference type="EMBL" id="KV922098">
    <property type="protein sequence ID" value="ORE01790.1"/>
    <property type="molecule type" value="Genomic_DNA"/>
</dbReference>
<evidence type="ECO:0000313" key="1">
    <source>
        <dbReference type="EMBL" id="ORE01790.1"/>
    </source>
</evidence>
<dbReference type="AlphaFoldDB" id="A0A1X0QPV8"/>
<feature type="non-terminal residue" evidence="1">
    <location>
        <position position="92"/>
    </location>
</feature>
<dbReference type="OrthoDB" id="2245303at2759"/>
<organism evidence="1">
    <name type="scientific">Rhizopus microsporus var. microsporus</name>
    <dbReference type="NCBI Taxonomy" id="86635"/>
    <lineage>
        <taxon>Eukaryota</taxon>
        <taxon>Fungi</taxon>
        <taxon>Fungi incertae sedis</taxon>
        <taxon>Mucoromycota</taxon>
        <taxon>Mucoromycotina</taxon>
        <taxon>Mucoromycetes</taxon>
        <taxon>Mucorales</taxon>
        <taxon>Mucorineae</taxon>
        <taxon>Rhizopodaceae</taxon>
        <taxon>Rhizopus</taxon>
    </lineage>
</organism>
<protein>
    <submittedName>
        <fullName evidence="1">Uncharacterized protein</fullName>
    </submittedName>
</protein>
<name>A0A1X0QPV8_RHIZD</name>
<sequence length="92" mass="10765">MENESATFINQENCLYQLRQVRSKFHCLSTYTLCRSFSKTSSNIMFRPYTIWTLYEYDSPQKTDSQARMLSGIFQNIAYSVIRNGSVARVDI</sequence>
<accession>A0A1X0QPV8</accession>
<gene>
    <name evidence="1" type="ORF">BCV72DRAFT_281825</name>
</gene>
<dbReference type="Proteomes" id="UP000242414">
    <property type="component" value="Unassembled WGS sequence"/>
</dbReference>
<reference evidence="1" key="1">
    <citation type="journal article" date="2016" name="Proc. Natl. Acad. Sci. U.S.A.">
        <title>Lipid metabolic changes in an early divergent fungus govern the establishment of a mutualistic symbiosis with endobacteria.</title>
        <authorList>
            <person name="Lastovetsky O.A."/>
            <person name="Gaspar M.L."/>
            <person name="Mondo S.J."/>
            <person name="LaButti K.M."/>
            <person name="Sandor L."/>
            <person name="Grigoriev I.V."/>
            <person name="Henry S.A."/>
            <person name="Pawlowska T.E."/>
        </authorList>
    </citation>
    <scope>NUCLEOTIDE SEQUENCE [LARGE SCALE GENOMIC DNA]</scope>
    <source>
        <strain evidence="1">ATCC 52814</strain>
    </source>
</reference>
<proteinExistence type="predicted"/>